<evidence type="ECO:0000256" key="8">
    <source>
        <dbReference type="SAM" id="MobiDB-lite"/>
    </source>
</evidence>
<dbReference type="SFLD" id="SFLDG01072">
    <property type="entry name" value="dehydrogenase_like"/>
    <property type="match status" value="1"/>
</dbReference>
<feature type="domain" description="Radical SAM core" evidence="9">
    <location>
        <begin position="8"/>
        <end position="239"/>
    </location>
</feature>
<dbReference type="SFLD" id="SFLDS00029">
    <property type="entry name" value="Radical_SAM"/>
    <property type="match status" value="1"/>
</dbReference>
<evidence type="ECO:0000256" key="6">
    <source>
        <dbReference type="ARBA" id="ARBA00023014"/>
    </source>
</evidence>
<dbReference type="SFLD" id="SFLDF00285">
    <property type="entry name" value="anaerobic_Ser-type_sulfatase-m"/>
    <property type="match status" value="1"/>
</dbReference>
<dbReference type="Proteomes" id="UP000319143">
    <property type="component" value="Unassembled WGS sequence"/>
</dbReference>
<evidence type="ECO:0000313" key="10">
    <source>
        <dbReference type="EMBL" id="TWU39800.1"/>
    </source>
</evidence>
<keyword evidence="3" id="KW-0949">S-adenosyl-L-methionine</keyword>
<comment type="cofactor">
    <cofactor evidence="1">
        <name>[4Fe-4S] cluster</name>
        <dbReference type="ChEBI" id="CHEBI:49883"/>
    </cofactor>
</comment>
<dbReference type="EC" id="1.1.99.-" evidence="10"/>
<dbReference type="Pfam" id="PF02810">
    <property type="entry name" value="SEC-C"/>
    <property type="match status" value="1"/>
</dbReference>
<dbReference type="AlphaFoldDB" id="A0A5C6DSV0"/>
<evidence type="ECO:0000256" key="3">
    <source>
        <dbReference type="ARBA" id="ARBA00022691"/>
    </source>
</evidence>
<dbReference type="GO" id="GO:0016491">
    <property type="term" value="F:oxidoreductase activity"/>
    <property type="evidence" value="ECO:0007669"/>
    <property type="project" value="UniProtKB-KW"/>
</dbReference>
<dbReference type="Pfam" id="PF04055">
    <property type="entry name" value="Radical_SAM"/>
    <property type="match status" value="1"/>
</dbReference>
<dbReference type="SUPFAM" id="SSF103642">
    <property type="entry name" value="Sec-C motif"/>
    <property type="match status" value="1"/>
</dbReference>
<dbReference type="SFLD" id="SFLDG01067">
    <property type="entry name" value="SPASM/twitch_domain_containing"/>
    <property type="match status" value="1"/>
</dbReference>
<protein>
    <submittedName>
        <fullName evidence="10">Anaerobic sulfatase-maturating enzyme</fullName>
        <ecNumber evidence="10">1.1.99.-</ecNumber>
    </submittedName>
</protein>
<name>A0A5C6DSV0_9BACT</name>
<comment type="caution">
    <text evidence="10">The sequence shown here is derived from an EMBL/GenBank/DDBJ whole genome shotgun (WGS) entry which is preliminary data.</text>
</comment>
<dbReference type="PROSITE" id="PS51918">
    <property type="entry name" value="RADICAL_SAM"/>
    <property type="match status" value="1"/>
</dbReference>
<dbReference type="InterPro" id="IPR013785">
    <property type="entry name" value="Aldolase_TIM"/>
</dbReference>
<evidence type="ECO:0000256" key="7">
    <source>
        <dbReference type="ARBA" id="ARBA00023601"/>
    </source>
</evidence>
<keyword evidence="2" id="KW-0004">4Fe-4S</keyword>
<dbReference type="PANTHER" id="PTHR43273:SF3">
    <property type="entry name" value="ANAEROBIC SULFATASE-MATURATING ENZYME HOMOLOG ASLB-RELATED"/>
    <property type="match status" value="1"/>
</dbReference>
<dbReference type="NCBIfam" id="TIGR03942">
    <property type="entry name" value="sulfatase_rSAM"/>
    <property type="match status" value="1"/>
</dbReference>
<dbReference type="EMBL" id="SJPV01000003">
    <property type="protein sequence ID" value="TWU39800.1"/>
    <property type="molecule type" value="Genomic_DNA"/>
</dbReference>
<reference evidence="10 11" key="1">
    <citation type="submission" date="2019-02" db="EMBL/GenBank/DDBJ databases">
        <title>Deep-cultivation of Planctomycetes and their phenomic and genomic characterization uncovers novel biology.</title>
        <authorList>
            <person name="Wiegand S."/>
            <person name="Jogler M."/>
            <person name="Boedeker C."/>
            <person name="Pinto D."/>
            <person name="Vollmers J."/>
            <person name="Rivas-Marin E."/>
            <person name="Kohn T."/>
            <person name="Peeters S.H."/>
            <person name="Heuer A."/>
            <person name="Rast P."/>
            <person name="Oberbeckmann S."/>
            <person name="Bunk B."/>
            <person name="Jeske O."/>
            <person name="Meyerdierks A."/>
            <person name="Storesund J.E."/>
            <person name="Kallscheuer N."/>
            <person name="Luecker S."/>
            <person name="Lage O.M."/>
            <person name="Pohl T."/>
            <person name="Merkel B.J."/>
            <person name="Hornburger P."/>
            <person name="Mueller R.-W."/>
            <person name="Bruemmer F."/>
            <person name="Labrenz M."/>
            <person name="Spormann A.M."/>
            <person name="Op Den Camp H."/>
            <person name="Overmann J."/>
            <person name="Amann R."/>
            <person name="Jetten M.S.M."/>
            <person name="Mascher T."/>
            <person name="Medema M.H."/>
            <person name="Devos D.P."/>
            <person name="Kaster A.-K."/>
            <person name="Ovreas L."/>
            <person name="Rohde M."/>
            <person name="Galperin M.Y."/>
            <person name="Jogler C."/>
        </authorList>
    </citation>
    <scope>NUCLEOTIDE SEQUENCE [LARGE SCALE GENOMIC DNA]</scope>
    <source>
        <strain evidence="10 11">Poly41</strain>
    </source>
</reference>
<dbReference type="OrthoDB" id="9808591at2"/>
<organism evidence="10 11">
    <name type="scientific">Novipirellula artificiosorum</name>
    <dbReference type="NCBI Taxonomy" id="2528016"/>
    <lineage>
        <taxon>Bacteria</taxon>
        <taxon>Pseudomonadati</taxon>
        <taxon>Planctomycetota</taxon>
        <taxon>Planctomycetia</taxon>
        <taxon>Pirellulales</taxon>
        <taxon>Pirellulaceae</taxon>
        <taxon>Novipirellula</taxon>
    </lineage>
</organism>
<dbReference type="InterPro" id="IPR007197">
    <property type="entry name" value="rSAM"/>
</dbReference>
<dbReference type="InterPro" id="IPR058240">
    <property type="entry name" value="rSAM_sf"/>
</dbReference>
<dbReference type="SFLD" id="SFLDG01384">
    <property type="entry name" value="thioether_bond_formation_requi"/>
    <property type="match status" value="1"/>
</dbReference>
<evidence type="ECO:0000313" key="11">
    <source>
        <dbReference type="Proteomes" id="UP000319143"/>
    </source>
</evidence>
<dbReference type="Gene3D" id="3.10.450.50">
    <property type="match status" value="1"/>
</dbReference>
<evidence type="ECO:0000256" key="5">
    <source>
        <dbReference type="ARBA" id="ARBA00023004"/>
    </source>
</evidence>
<dbReference type="CDD" id="cd21120">
    <property type="entry name" value="SPASM_anSME"/>
    <property type="match status" value="1"/>
</dbReference>
<gene>
    <name evidence="10" type="primary">chuR</name>
    <name evidence="10" type="ORF">Poly41_26560</name>
</gene>
<feature type="compositionally biased region" description="Low complexity" evidence="8">
    <location>
        <begin position="409"/>
        <end position="423"/>
    </location>
</feature>
<evidence type="ECO:0000256" key="1">
    <source>
        <dbReference type="ARBA" id="ARBA00001966"/>
    </source>
</evidence>
<dbReference type="GO" id="GO:0046872">
    <property type="term" value="F:metal ion binding"/>
    <property type="evidence" value="ECO:0007669"/>
    <property type="project" value="UniProtKB-KW"/>
</dbReference>
<evidence type="ECO:0000256" key="2">
    <source>
        <dbReference type="ARBA" id="ARBA00022485"/>
    </source>
</evidence>
<keyword evidence="6" id="KW-0411">Iron-sulfur</keyword>
<evidence type="ECO:0000259" key="9">
    <source>
        <dbReference type="PROSITE" id="PS51918"/>
    </source>
</evidence>
<keyword evidence="11" id="KW-1185">Reference proteome</keyword>
<dbReference type="Gene3D" id="3.20.20.70">
    <property type="entry name" value="Aldolase class I"/>
    <property type="match status" value="1"/>
</dbReference>
<dbReference type="InterPro" id="IPR047207">
    <property type="entry name" value="SPASM_anSME"/>
</dbReference>
<dbReference type="GO" id="GO:0051539">
    <property type="term" value="F:4 iron, 4 sulfur cluster binding"/>
    <property type="evidence" value="ECO:0007669"/>
    <property type="project" value="UniProtKB-KW"/>
</dbReference>
<dbReference type="PANTHER" id="PTHR43273">
    <property type="entry name" value="ANAEROBIC SULFATASE-MATURATING ENZYME HOMOLOG ASLB-RELATED"/>
    <property type="match status" value="1"/>
</dbReference>
<dbReference type="Pfam" id="PF13186">
    <property type="entry name" value="SPASM"/>
    <property type="match status" value="1"/>
</dbReference>
<dbReference type="InterPro" id="IPR004027">
    <property type="entry name" value="SEC_C_motif"/>
</dbReference>
<proteinExistence type="inferred from homology"/>
<dbReference type="InterPro" id="IPR023867">
    <property type="entry name" value="Sulphatase_maturase_rSAM"/>
</dbReference>
<keyword evidence="4" id="KW-0479">Metal-binding</keyword>
<evidence type="ECO:0000256" key="4">
    <source>
        <dbReference type="ARBA" id="ARBA00022723"/>
    </source>
</evidence>
<accession>A0A5C6DSV0</accession>
<dbReference type="SFLD" id="SFLDG01386">
    <property type="entry name" value="main_SPASM_domain-containing"/>
    <property type="match status" value="1"/>
</dbReference>
<dbReference type="SUPFAM" id="SSF102114">
    <property type="entry name" value="Radical SAM enzymes"/>
    <property type="match status" value="1"/>
</dbReference>
<keyword evidence="5" id="KW-0408">Iron</keyword>
<dbReference type="CDD" id="cd01335">
    <property type="entry name" value="Radical_SAM"/>
    <property type="match status" value="1"/>
</dbReference>
<dbReference type="InterPro" id="IPR023885">
    <property type="entry name" value="4Fe4S-binding_SPASM_dom"/>
</dbReference>
<sequence length="444" mass="50719">MNTVNSIQHARSPFHILIKPIGPICNLRCEYCFYLTKTEMFDDGEQYRMSDEVLEETIRQYIAAQPPGTEQLGFGWQGGEPTLMGVDFFRRVVELQTKYARPDLEVINGLQTNGTLLDDEWGKFLHDEKFLVGLSIDGPAELHNRYRLDVQGRGTFEKVMAGMDVLKRHEVEYNVLTVVHSDNADHPREVYDFLADEGVTFLQFIPIVEHDRKGNVSNRSVQSEQFGRFLNGVFDRWLQRNDVGRVFVQQFDTSLAITMGYPAPLCVHAETCGRSTAMEHNGDLYSCDHWVFAENRLGNVMETSVTDMVDGDFQTGFGLDKSRKLPGYCKRCKYLRFCNGECPKDRIKTTPDGQSGLHYLCEGYKMFFEHSGPVFEKMADCLRMGRPVSDYNVIDQFKRQAQAAPRLQPTRSARPADTRPAAPRRNESCPCGSGKKYKKCCMKR</sequence>
<dbReference type="InterPro" id="IPR034491">
    <property type="entry name" value="Anaerob_Ser_sulfatase-maturase"/>
</dbReference>
<dbReference type="NCBIfam" id="TIGR04085">
    <property type="entry name" value="rSAM_more_4Fe4S"/>
    <property type="match status" value="1"/>
</dbReference>
<comment type="similarity">
    <text evidence="7">Belongs to the radical SAM superfamily. Anaerobic sulfatase-maturating enzyme family.</text>
</comment>
<keyword evidence="10" id="KW-0560">Oxidoreductase</keyword>
<feature type="region of interest" description="Disordered" evidence="8">
    <location>
        <begin position="402"/>
        <end position="434"/>
    </location>
</feature>